<dbReference type="InterPro" id="IPR003340">
    <property type="entry name" value="B3_DNA-bd"/>
</dbReference>
<feature type="compositionally biased region" description="Polar residues" evidence="6">
    <location>
        <begin position="312"/>
        <end position="324"/>
    </location>
</feature>
<evidence type="ECO:0000259" key="7">
    <source>
        <dbReference type="PROSITE" id="PS50863"/>
    </source>
</evidence>
<feature type="region of interest" description="Disordered" evidence="6">
    <location>
        <begin position="262"/>
        <end position="336"/>
    </location>
</feature>
<feature type="compositionally biased region" description="Basic and acidic residues" evidence="6">
    <location>
        <begin position="262"/>
        <end position="274"/>
    </location>
</feature>
<accession>A0A7J6GCZ8</accession>
<dbReference type="GO" id="GO:0003677">
    <property type="term" value="F:DNA binding"/>
    <property type="evidence" value="ECO:0007669"/>
    <property type="project" value="UniProtKB-KW"/>
</dbReference>
<keyword evidence="3" id="KW-0238">DNA-binding</keyword>
<evidence type="ECO:0000313" key="9">
    <source>
        <dbReference type="Proteomes" id="UP000525078"/>
    </source>
</evidence>
<comment type="caution">
    <text evidence="8">The sequence shown here is derived from an EMBL/GenBank/DDBJ whole genome shotgun (WGS) entry which is preliminary data.</text>
</comment>
<sequence length="450" mass="50985">MENCSIMAFSNSHIAQQVEKHFPHHIFNIMIEQTPSNTKLQISKAFWVKYCDSFSNQAFPKLPCRSTEEAELTKSSDGKENNVVDIDDSNEDSNSRPNKIRKTSPYGNSEAANKIKPISEANTDHDNQGVGTNNNNKRPSSKAATEFFTDNPYFQVKLRAHQLRGDGKLYIPVAIAKSWFEKKAQIVSLWVGEENWHVNLAINKGSSSSGLEHRFSGGWHAFARDNSLQPNDVCIFELINKNKLELNFSVFPKLPCESKEEAELTKTSDGKENNVVDIDDSNEDSDSRPNKIRKTSPYGNSEAANKIKPVSEANTDHNNQGIDTNNNNNNKRPSSKAATEFFTDNPYFQVKLRAHQLRRNGNLYIPVAIANSWFEKKTQIVSLWVGEEYWHVNLTINKQSEHRFSSGWATFARDNSLQKSDVCIFELINKNQTGIKVTIFRQSESSMAQQ</sequence>
<keyword evidence="5" id="KW-0539">Nucleus</keyword>
<dbReference type="InterPro" id="IPR015300">
    <property type="entry name" value="DNA-bd_pseudobarrel_sf"/>
</dbReference>
<comment type="subcellular location">
    <subcellularLocation>
        <location evidence="1">Nucleus</location>
    </subcellularLocation>
</comment>
<feature type="compositionally biased region" description="Polar residues" evidence="6">
    <location>
        <begin position="129"/>
        <end position="138"/>
    </location>
</feature>
<organism evidence="8 9">
    <name type="scientific">Cannabis sativa</name>
    <name type="common">Hemp</name>
    <name type="synonym">Marijuana</name>
    <dbReference type="NCBI Taxonomy" id="3483"/>
    <lineage>
        <taxon>Eukaryota</taxon>
        <taxon>Viridiplantae</taxon>
        <taxon>Streptophyta</taxon>
        <taxon>Embryophyta</taxon>
        <taxon>Tracheophyta</taxon>
        <taxon>Spermatophyta</taxon>
        <taxon>Magnoliopsida</taxon>
        <taxon>eudicotyledons</taxon>
        <taxon>Gunneridae</taxon>
        <taxon>Pentapetalae</taxon>
        <taxon>rosids</taxon>
        <taxon>fabids</taxon>
        <taxon>Rosales</taxon>
        <taxon>Cannabaceae</taxon>
        <taxon>Cannabis</taxon>
    </lineage>
</organism>
<keyword evidence="2" id="KW-0805">Transcription regulation</keyword>
<name>A0A7J6GCZ8_CANSA</name>
<feature type="region of interest" description="Disordered" evidence="6">
    <location>
        <begin position="70"/>
        <end position="142"/>
    </location>
</feature>
<protein>
    <recommendedName>
        <fullName evidence="7">TF-B3 domain-containing protein</fullName>
    </recommendedName>
</protein>
<dbReference type="InterPro" id="IPR044837">
    <property type="entry name" value="REM16-like"/>
</dbReference>
<reference evidence="8 9" key="1">
    <citation type="journal article" date="2020" name="bioRxiv">
        <title>Sequence and annotation of 42 cannabis genomes reveals extensive copy number variation in cannabinoid synthesis and pathogen resistance genes.</title>
        <authorList>
            <person name="Mckernan K.J."/>
            <person name="Helbert Y."/>
            <person name="Kane L.T."/>
            <person name="Ebling H."/>
            <person name="Zhang L."/>
            <person name="Liu B."/>
            <person name="Eaton Z."/>
            <person name="Mclaughlin S."/>
            <person name="Kingan S."/>
            <person name="Baybayan P."/>
            <person name="Concepcion G."/>
            <person name="Jordan M."/>
            <person name="Riva A."/>
            <person name="Barbazuk W."/>
            <person name="Harkins T."/>
        </authorList>
    </citation>
    <scope>NUCLEOTIDE SEQUENCE [LARGE SCALE GENOMIC DNA]</scope>
    <source>
        <strain evidence="9">cv. Jamaican Lion 4</strain>
        <tissue evidence="8">Leaf</tissue>
    </source>
</reference>
<evidence type="ECO:0000256" key="3">
    <source>
        <dbReference type="ARBA" id="ARBA00023125"/>
    </source>
</evidence>
<feature type="domain" description="TF-B3" evidence="7">
    <location>
        <begin position="154"/>
        <end position="254"/>
    </location>
</feature>
<dbReference type="GO" id="GO:0005634">
    <property type="term" value="C:nucleus"/>
    <property type="evidence" value="ECO:0007669"/>
    <property type="project" value="UniProtKB-SubCell"/>
</dbReference>
<keyword evidence="4" id="KW-0804">Transcription</keyword>
<dbReference type="AlphaFoldDB" id="A0A7J6GCZ8"/>
<dbReference type="PANTHER" id="PTHR31391:SF143">
    <property type="entry name" value="B3 DNA-BINDING DOMAIN PROTEIN"/>
    <property type="match status" value="1"/>
</dbReference>
<gene>
    <name evidence="8" type="ORF">F8388_017056</name>
</gene>
<dbReference type="Gene3D" id="2.40.330.10">
    <property type="entry name" value="DNA-binding pseudobarrel domain"/>
    <property type="match status" value="2"/>
</dbReference>
<evidence type="ECO:0000256" key="4">
    <source>
        <dbReference type="ARBA" id="ARBA00023163"/>
    </source>
</evidence>
<proteinExistence type="predicted"/>
<feature type="domain" description="TF-B3" evidence="7">
    <location>
        <begin position="348"/>
        <end position="443"/>
    </location>
</feature>
<dbReference type="EMBL" id="JAATIP010000064">
    <property type="protein sequence ID" value="KAF4380702.1"/>
    <property type="molecule type" value="Genomic_DNA"/>
</dbReference>
<dbReference type="PROSITE" id="PS50863">
    <property type="entry name" value="B3"/>
    <property type="match status" value="2"/>
</dbReference>
<evidence type="ECO:0000256" key="1">
    <source>
        <dbReference type="ARBA" id="ARBA00004123"/>
    </source>
</evidence>
<dbReference type="Pfam" id="PF02362">
    <property type="entry name" value="B3"/>
    <property type="match status" value="2"/>
</dbReference>
<feature type="compositionally biased region" description="Basic and acidic residues" evidence="6">
    <location>
        <begin position="70"/>
        <end position="82"/>
    </location>
</feature>
<dbReference type="SUPFAM" id="SSF101936">
    <property type="entry name" value="DNA-binding pseudobarrel domain"/>
    <property type="match status" value="2"/>
</dbReference>
<evidence type="ECO:0000313" key="8">
    <source>
        <dbReference type="EMBL" id="KAF4380702.1"/>
    </source>
</evidence>
<dbReference type="CDD" id="cd10017">
    <property type="entry name" value="B3_DNA"/>
    <property type="match status" value="2"/>
</dbReference>
<dbReference type="Proteomes" id="UP000525078">
    <property type="component" value="Unassembled WGS sequence"/>
</dbReference>
<dbReference type="PANTHER" id="PTHR31391">
    <property type="entry name" value="B3 DOMAIN-CONTAINING PROTEIN OS11G0197600-RELATED"/>
    <property type="match status" value="1"/>
</dbReference>
<evidence type="ECO:0000256" key="2">
    <source>
        <dbReference type="ARBA" id="ARBA00023015"/>
    </source>
</evidence>
<dbReference type="SMART" id="SM01019">
    <property type="entry name" value="B3"/>
    <property type="match status" value="2"/>
</dbReference>
<evidence type="ECO:0000256" key="6">
    <source>
        <dbReference type="SAM" id="MobiDB-lite"/>
    </source>
</evidence>
<evidence type="ECO:0000256" key="5">
    <source>
        <dbReference type="ARBA" id="ARBA00023242"/>
    </source>
</evidence>